<evidence type="ECO:0000313" key="8">
    <source>
        <dbReference type="EMBL" id="ODV96799.1"/>
    </source>
</evidence>
<dbReference type="PANTHER" id="PTHR16056:SF2">
    <property type="entry name" value="TESTIS-EXPRESSED PROTEIN 10"/>
    <property type="match status" value="1"/>
</dbReference>
<reference evidence="9" key="1">
    <citation type="submission" date="2016-05" db="EMBL/GenBank/DDBJ databases">
        <title>Comparative genomics of biotechnologically important yeasts.</title>
        <authorList>
            <consortium name="DOE Joint Genome Institute"/>
            <person name="Riley R."/>
            <person name="Haridas S."/>
            <person name="Wolfe K.H."/>
            <person name="Lopes M.R."/>
            <person name="Hittinger C.T."/>
            <person name="Goker M."/>
            <person name="Salamov A."/>
            <person name="Wisecaver J."/>
            <person name="Long T.M."/>
            <person name="Aerts A.L."/>
            <person name="Barry K."/>
            <person name="Choi C."/>
            <person name="Clum A."/>
            <person name="Coughlan A.Y."/>
            <person name="Deshpande S."/>
            <person name="Douglass A.P."/>
            <person name="Hanson S.J."/>
            <person name="Klenk H.-P."/>
            <person name="Labutti K."/>
            <person name="Lapidus A."/>
            <person name="Lindquist E."/>
            <person name="Lipzen A."/>
            <person name="Meier-Kolthoff J.P."/>
            <person name="Ohm R.A."/>
            <person name="Otillar R.P."/>
            <person name="Pangilinan J."/>
            <person name="Peng Y."/>
            <person name="Rokas A."/>
            <person name="Rosa C.A."/>
            <person name="Scheuner C."/>
            <person name="Sibirny A.A."/>
            <person name="Slot J.C."/>
            <person name="Stielow J.B."/>
            <person name="Sun H."/>
            <person name="Kurtzman C.P."/>
            <person name="Blackwell M."/>
            <person name="Grigoriev I.V."/>
            <person name="Jeffries T.W."/>
        </authorList>
    </citation>
    <scope>NUCLEOTIDE SEQUENCE [LARGE SCALE GENOMIC DNA]</scope>
    <source>
        <strain evidence="9">NRRL Y-2460</strain>
    </source>
</reference>
<keyword evidence="5 6" id="KW-0539">Nucleus</keyword>
<dbReference type="InterPro" id="IPR024679">
    <property type="entry name" value="Ipi1_N"/>
</dbReference>
<evidence type="ECO:0000256" key="2">
    <source>
        <dbReference type="ARBA" id="ARBA00004123"/>
    </source>
</evidence>
<accession>A0A1E4TYH2</accession>
<dbReference type="Pfam" id="PF12333">
    <property type="entry name" value="Ipi1_N"/>
    <property type="match status" value="1"/>
</dbReference>
<dbReference type="SUPFAM" id="SSF48371">
    <property type="entry name" value="ARM repeat"/>
    <property type="match status" value="1"/>
</dbReference>
<dbReference type="GO" id="GO:0006364">
    <property type="term" value="P:rRNA processing"/>
    <property type="evidence" value="ECO:0007669"/>
    <property type="project" value="UniProtKB-UniRule"/>
</dbReference>
<dbReference type="PANTHER" id="PTHR16056">
    <property type="entry name" value="REGULATOR OF MICROTUBULE DYNAMICS PROTEIN"/>
    <property type="match status" value="1"/>
</dbReference>
<dbReference type="OrthoDB" id="361362at2759"/>
<dbReference type="STRING" id="669874.A0A1E4TYH2"/>
<comment type="function">
    <text evidence="1 6">Component of the RIX1 complex required for processing of ITS2 sequences from 35S pre-rRNA.</text>
</comment>
<dbReference type="EMBL" id="KV454012">
    <property type="protein sequence ID" value="ODV96799.1"/>
    <property type="molecule type" value="Genomic_DNA"/>
</dbReference>
<dbReference type="GO" id="GO:0120330">
    <property type="term" value="C:rixosome complex"/>
    <property type="evidence" value="ECO:0007669"/>
    <property type="project" value="UniProtKB-UniRule"/>
</dbReference>
<evidence type="ECO:0000256" key="5">
    <source>
        <dbReference type="ARBA" id="ARBA00023242"/>
    </source>
</evidence>
<feature type="non-terminal residue" evidence="8">
    <location>
        <position position="1"/>
    </location>
</feature>
<dbReference type="Gene3D" id="1.25.10.10">
    <property type="entry name" value="Leucine-rich Repeat Variant"/>
    <property type="match status" value="1"/>
</dbReference>
<gene>
    <name evidence="8" type="ORF">PACTADRAFT_48611</name>
</gene>
<evidence type="ECO:0000256" key="4">
    <source>
        <dbReference type="ARBA" id="ARBA00011141"/>
    </source>
</evidence>
<evidence type="ECO:0000256" key="6">
    <source>
        <dbReference type="RuleBase" id="RU368021"/>
    </source>
</evidence>
<comment type="subcellular location">
    <subcellularLocation>
        <location evidence="2 6">Nucleus</location>
    </subcellularLocation>
</comment>
<evidence type="ECO:0000256" key="1">
    <source>
        <dbReference type="ARBA" id="ARBA00002355"/>
    </source>
</evidence>
<evidence type="ECO:0000256" key="3">
    <source>
        <dbReference type="ARBA" id="ARBA00006427"/>
    </source>
</evidence>
<evidence type="ECO:0000313" key="9">
    <source>
        <dbReference type="Proteomes" id="UP000094236"/>
    </source>
</evidence>
<dbReference type="InterPro" id="IPR016024">
    <property type="entry name" value="ARM-type_fold"/>
</dbReference>
<dbReference type="Proteomes" id="UP000094236">
    <property type="component" value="Unassembled WGS sequence"/>
</dbReference>
<keyword evidence="6" id="KW-0690">Ribosome biogenesis</keyword>
<protein>
    <recommendedName>
        <fullName evidence="6">Pre-rRNA-processing protein</fullName>
    </recommendedName>
</protein>
<evidence type="ECO:0000259" key="7">
    <source>
        <dbReference type="Pfam" id="PF12333"/>
    </source>
</evidence>
<comment type="subunit">
    <text evidence="4">Component of the RIX1 complex, composed of IPI1, RIX1/IPI2 and IPI3 in a 1:2:2 stoichiometry. The complex interacts (via RIX1) with MDN1 (via its hexameric AAA ATPase ring) and the pre-60S ribosome particles.</text>
</comment>
<organism evidence="8 9">
    <name type="scientific">Pachysolen tannophilus NRRL Y-2460</name>
    <dbReference type="NCBI Taxonomy" id="669874"/>
    <lineage>
        <taxon>Eukaryota</taxon>
        <taxon>Fungi</taxon>
        <taxon>Dikarya</taxon>
        <taxon>Ascomycota</taxon>
        <taxon>Saccharomycotina</taxon>
        <taxon>Pichiomycetes</taxon>
        <taxon>Pachysolenaceae</taxon>
        <taxon>Pachysolen</taxon>
    </lineage>
</organism>
<keyword evidence="6" id="KW-0698">rRNA processing</keyword>
<keyword evidence="9" id="KW-1185">Reference proteome</keyword>
<name>A0A1E4TYH2_PACTA</name>
<sequence>VISQGLAVVEDVDLTRHLSLTKHHSATTRKEVLNYIEAHLPSNPSSYKNLLNSIVPLIMDQNSLVRQSLVSLLISISKKQEGIMELHARSIVLFIHSAMTHIQPDIRNDSTKFLKILVDYGPNSLIKSSWIKTLKCFCQLLNWQLNVDSKKSLSLSISTKSISSKSNSQSRLYHLEILSNFLNKGLFKFEIEKNLDDISNNDLKIYSIHALTNLYLLPTVPEPYTHLKLFIKELPSNTNPNNSSFIDLNNTSCEDIETRRKILIDFFEKPMKRGLTDQNIK</sequence>
<dbReference type="AlphaFoldDB" id="A0A1E4TYH2"/>
<dbReference type="GO" id="GO:0005634">
    <property type="term" value="C:nucleus"/>
    <property type="evidence" value="ECO:0007669"/>
    <property type="project" value="UniProtKB-SubCell"/>
</dbReference>
<proteinExistence type="inferred from homology"/>
<feature type="domain" description="Pre-rRNA-processing protein Ipi1 N-terminal" evidence="7">
    <location>
        <begin position="84"/>
        <end position="182"/>
    </location>
</feature>
<comment type="similarity">
    <text evidence="3 6">Belongs to the IPI1/TEX10 family.</text>
</comment>
<dbReference type="InterPro" id="IPR011989">
    <property type="entry name" value="ARM-like"/>
</dbReference>